<dbReference type="eggNOG" id="ENOG50342WX">
    <property type="taxonomic scope" value="Bacteria"/>
</dbReference>
<reference evidence="1 2" key="2">
    <citation type="journal article" date="2010" name="J Osaka Dent Univ">
        <title>Isolation and identification of Rothia mucilaginosa from persistent apical periodontitis lesions.</title>
        <authorList>
            <person name="Yamane K."/>
            <person name="Yoshida M."/>
            <person name="Fujihira T."/>
            <person name="Baba T."/>
            <person name="Tsuji N."/>
            <person name="Hayashi H."/>
            <person name="Sugimori C."/>
            <person name="Yamanaka T."/>
            <person name="Mashimo C."/>
            <person name="Nambu T."/>
            <person name="Kawai H."/>
            <person name="Fukushima H."/>
        </authorList>
    </citation>
    <scope>NUCLEOTIDE SEQUENCE [LARGE SCALE GENOMIC DNA]</scope>
    <source>
        <strain evidence="1 2">DY-18</strain>
    </source>
</reference>
<reference evidence="1 2" key="3">
    <citation type="journal article" date="2010" name="Sequencing">
        <title>Complete Genome Sequence of Rothia mucilaginosa DY-18: A Clinical Isolate with Dense Meshwork-Like Structures from a Persistent Apical Periodontitis Lesion.</title>
        <authorList>
            <person name="Yamane K."/>
            <person name="Nambu T."/>
            <person name="Yamanaka T."/>
            <person name="Mashimo C."/>
            <person name="Sugimori C."/>
            <person name="Leung K.-P."/>
            <person name="Fukushima H."/>
        </authorList>
    </citation>
    <scope>NUCLEOTIDE SEQUENCE [LARGE SCALE GENOMIC DNA]</scope>
    <source>
        <strain evidence="1 2">DY-18</strain>
    </source>
</reference>
<sequence length="465" mass="48773">MGLPVLATLVEGVLGAQCLNAGTQRSDVRVRQQYGSDNVGNLGEALGVEAAGRQSRGTDTQTGGHHRRAGVVRHSVTVDSNTGIVQQVFCFLAVEGVVAQVNKHQVNVSTAGCDGNAGVLHILLQQAVRQDLCALNGALLAVLERVRCGDLERSSLRGNHVHERATLLAGEHCGVNLLLQLLGAEDEAGAGTAQSLVYGGGDHVCVRDGVRVQTCSHQAREVGHVHPQVRADFVSDRAERSEVQLTGVRGPAGDNQLGALSQRQFTHLLHVNAAVLVHAVGDNVVQLAGDVQLHAVSQVAAVCQGQTHDGVAGVQQCMHDGVVRLRAGVGLNVCVLSAEEFLHAGNSEGLNDVNEFATAVVAAAGVTLSVLVGQHRALAFEDGTGDEVLGCNHLEGVLLALALQLNGFCNLGVEVGEGHLEDLLLGHYAPGSVFALSSVAHHRGFRGVCRAFFRRRRAPPTENPE</sequence>
<dbReference type="KEGG" id="rmu:RMDY18_16580"/>
<protein>
    <submittedName>
        <fullName evidence="1">Molybdenum cofactor biosynthesis enzyme</fullName>
    </submittedName>
</protein>
<name>D2NPC2_ROTMD</name>
<evidence type="ECO:0000313" key="2">
    <source>
        <dbReference type="Proteomes" id="UP000001883"/>
    </source>
</evidence>
<reference evidence="2" key="1">
    <citation type="submission" date="2009-07" db="EMBL/GenBank/DDBJ databases">
        <title>Complete genome sequence of Rothia mucilaginosa DJ.</title>
        <authorList>
            <person name="Yamane K."/>
            <person name="Nambu T."/>
            <person name="Mashimo C."/>
            <person name="Sugimori C."/>
            <person name="Yamanaka T."/>
            <person name="Leung K."/>
            <person name="Fukushima H."/>
        </authorList>
    </citation>
    <scope>NUCLEOTIDE SEQUENCE [LARGE SCALE GENOMIC DNA]</scope>
    <source>
        <strain evidence="2">DY-18</strain>
    </source>
</reference>
<keyword evidence="2" id="KW-1185">Reference proteome</keyword>
<dbReference type="HOGENOM" id="CLU_587771_0_0_11"/>
<gene>
    <name evidence="1" type="ordered locus">RMDY18_16580</name>
</gene>
<organism evidence="1 2">
    <name type="scientific">Rothia mucilaginosa (strain DY-18)</name>
    <name type="common">Stomatococcus mucilaginosus</name>
    <dbReference type="NCBI Taxonomy" id="680646"/>
    <lineage>
        <taxon>Bacteria</taxon>
        <taxon>Bacillati</taxon>
        <taxon>Actinomycetota</taxon>
        <taxon>Actinomycetes</taxon>
        <taxon>Micrococcales</taxon>
        <taxon>Micrococcaceae</taxon>
        <taxon>Rothia</taxon>
    </lineage>
</organism>
<evidence type="ECO:0000313" key="1">
    <source>
        <dbReference type="EMBL" id="BAI65490.1"/>
    </source>
</evidence>
<dbReference type="EMBL" id="AP011540">
    <property type="protein sequence ID" value="BAI65490.1"/>
    <property type="molecule type" value="Genomic_DNA"/>
</dbReference>
<proteinExistence type="predicted"/>
<accession>D2NPC2</accession>
<dbReference type="Proteomes" id="UP000001883">
    <property type="component" value="Chromosome"/>
</dbReference>
<dbReference type="AlphaFoldDB" id="D2NPC2"/>